<dbReference type="PROSITE" id="PS01047">
    <property type="entry name" value="HMA_1"/>
    <property type="match status" value="1"/>
</dbReference>
<reference evidence="5 6" key="1">
    <citation type="submission" date="2019-10" db="EMBL/GenBank/DDBJ databases">
        <title>Whole-genome sequence of the extremophile Heliorestis acidaminivorans DSM 24790.</title>
        <authorList>
            <person name="Kyndt J.A."/>
            <person name="Meyer T.E."/>
        </authorList>
    </citation>
    <scope>NUCLEOTIDE SEQUENCE [LARGE SCALE GENOMIC DNA]</scope>
    <source>
        <strain evidence="5 6">DSM 24790</strain>
    </source>
</reference>
<dbReference type="GO" id="GO:0005507">
    <property type="term" value="F:copper ion binding"/>
    <property type="evidence" value="ECO:0007669"/>
    <property type="project" value="InterPro"/>
</dbReference>
<evidence type="ECO:0000313" key="6">
    <source>
        <dbReference type="Proteomes" id="UP000468766"/>
    </source>
</evidence>
<dbReference type="InterPro" id="IPR006121">
    <property type="entry name" value="HMA_dom"/>
</dbReference>
<evidence type="ECO:0000256" key="2">
    <source>
        <dbReference type="ARBA" id="ARBA00022723"/>
    </source>
</evidence>
<dbReference type="PRINTS" id="PR00944">
    <property type="entry name" value="CUEXPORT"/>
</dbReference>
<dbReference type="PANTHER" id="PTHR46594:SF4">
    <property type="entry name" value="P-TYPE CATION-TRANSPORTING ATPASE"/>
    <property type="match status" value="1"/>
</dbReference>
<dbReference type="AlphaFoldDB" id="A0A6I0F112"/>
<dbReference type="SUPFAM" id="SSF55008">
    <property type="entry name" value="HMA, heavy metal-associated domain"/>
    <property type="match status" value="1"/>
</dbReference>
<evidence type="ECO:0000313" key="5">
    <source>
        <dbReference type="EMBL" id="KAB2951830.1"/>
    </source>
</evidence>
<dbReference type="OrthoDB" id="9813965at2"/>
<sequence>MTELTLTVEGMSCDHCKSAVEKALIKIEAVESASVNLEEKQVTIRYDGTKANPEQLIEVIEEEGYEVLD</sequence>
<dbReference type="InterPro" id="IPR036163">
    <property type="entry name" value="HMA_dom_sf"/>
</dbReference>
<evidence type="ECO:0000256" key="3">
    <source>
        <dbReference type="ARBA" id="ARBA00023008"/>
    </source>
</evidence>
<dbReference type="RefSeq" id="WP_151620910.1">
    <property type="nucleotide sequence ID" value="NZ_WBXO01000009.1"/>
</dbReference>
<keyword evidence="6" id="KW-1185">Reference proteome</keyword>
<keyword evidence="3" id="KW-0186">Copper</keyword>
<keyword evidence="2" id="KW-0479">Metal-binding</keyword>
<gene>
    <name evidence="5" type="ORF">F9B85_11115</name>
</gene>
<name>A0A6I0F112_9FIRM</name>
<proteinExistence type="predicted"/>
<protein>
    <recommendedName>
        <fullName evidence="1">Copper chaperone CopZ</fullName>
    </recommendedName>
</protein>
<feature type="domain" description="HMA" evidence="4">
    <location>
        <begin position="2"/>
        <end position="68"/>
    </location>
</feature>
<dbReference type="Gene3D" id="3.30.70.100">
    <property type="match status" value="1"/>
</dbReference>
<organism evidence="5 6">
    <name type="scientific">Heliorestis acidaminivorans</name>
    <dbReference type="NCBI Taxonomy" id="553427"/>
    <lineage>
        <taxon>Bacteria</taxon>
        <taxon>Bacillati</taxon>
        <taxon>Bacillota</taxon>
        <taxon>Clostridia</taxon>
        <taxon>Eubacteriales</taxon>
        <taxon>Heliobacteriaceae</taxon>
        <taxon>Heliorestis</taxon>
    </lineage>
</organism>
<dbReference type="Pfam" id="PF00403">
    <property type="entry name" value="HMA"/>
    <property type="match status" value="1"/>
</dbReference>
<evidence type="ECO:0000256" key="1">
    <source>
        <dbReference type="ARBA" id="ARBA00015313"/>
    </source>
</evidence>
<dbReference type="EMBL" id="WBXO01000009">
    <property type="protein sequence ID" value="KAB2951830.1"/>
    <property type="molecule type" value="Genomic_DNA"/>
</dbReference>
<dbReference type="GO" id="GO:0006825">
    <property type="term" value="P:copper ion transport"/>
    <property type="evidence" value="ECO:0007669"/>
    <property type="project" value="InterPro"/>
</dbReference>
<dbReference type="InterPro" id="IPR017969">
    <property type="entry name" value="Heavy-metal-associated_CS"/>
</dbReference>
<dbReference type="InterPro" id="IPR000428">
    <property type="entry name" value="Cu-bd"/>
</dbReference>
<accession>A0A6I0F112</accession>
<dbReference type="FunFam" id="3.30.70.100:FF:000005">
    <property type="entry name" value="Copper-exporting P-type ATPase A"/>
    <property type="match status" value="1"/>
</dbReference>
<evidence type="ECO:0000259" key="4">
    <source>
        <dbReference type="PROSITE" id="PS50846"/>
    </source>
</evidence>
<dbReference type="PROSITE" id="PS50846">
    <property type="entry name" value="HMA_2"/>
    <property type="match status" value="1"/>
</dbReference>
<dbReference type="CDD" id="cd00371">
    <property type="entry name" value="HMA"/>
    <property type="match status" value="1"/>
</dbReference>
<dbReference type="PANTHER" id="PTHR46594">
    <property type="entry name" value="P-TYPE CATION-TRANSPORTING ATPASE"/>
    <property type="match status" value="1"/>
</dbReference>
<comment type="caution">
    <text evidence="5">The sequence shown here is derived from an EMBL/GenBank/DDBJ whole genome shotgun (WGS) entry which is preliminary data.</text>
</comment>
<dbReference type="Proteomes" id="UP000468766">
    <property type="component" value="Unassembled WGS sequence"/>
</dbReference>